<dbReference type="InterPro" id="IPR000595">
    <property type="entry name" value="cNMP-bd_dom"/>
</dbReference>
<dbReference type="InterPro" id="IPR036390">
    <property type="entry name" value="WH_DNA-bd_sf"/>
</dbReference>
<keyword evidence="2" id="KW-0238">DNA-binding</keyword>
<dbReference type="Gene3D" id="1.10.10.10">
    <property type="entry name" value="Winged helix-like DNA-binding domain superfamily/Winged helix DNA-binding domain"/>
    <property type="match status" value="1"/>
</dbReference>
<evidence type="ECO:0000256" key="1">
    <source>
        <dbReference type="ARBA" id="ARBA00023015"/>
    </source>
</evidence>
<evidence type="ECO:0000256" key="3">
    <source>
        <dbReference type="ARBA" id="ARBA00023163"/>
    </source>
</evidence>
<dbReference type="Gene3D" id="2.60.120.10">
    <property type="entry name" value="Jelly Rolls"/>
    <property type="match status" value="1"/>
</dbReference>
<dbReference type="Proteomes" id="UP000192796">
    <property type="component" value="Unassembled WGS sequence"/>
</dbReference>
<dbReference type="SMART" id="SM00419">
    <property type="entry name" value="HTH_CRP"/>
    <property type="match status" value="1"/>
</dbReference>
<dbReference type="RefSeq" id="WP_081145511.1">
    <property type="nucleotide sequence ID" value="NZ_LVYD01000002.1"/>
</dbReference>
<dbReference type="GO" id="GO:0003677">
    <property type="term" value="F:DNA binding"/>
    <property type="evidence" value="ECO:0007669"/>
    <property type="project" value="UniProtKB-KW"/>
</dbReference>
<dbReference type="PROSITE" id="PS51063">
    <property type="entry name" value="HTH_CRP_2"/>
    <property type="match status" value="1"/>
</dbReference>
<gene>
    <name evidence="6" type="ORF">A3860_13900</name>
</gene>
<feature type="domain" description="Cyclic nucleotide-binding" evidence="4">
    <location>
        <begin position="9"/>
        <end position="75"/>
    </location>
</feature>
<dbReference type="Pfam" id="PF00027">
    <property type="entry name" value="cNMP_binding"/>
    <property type="match status" value="1"/>
</dbReference>
<dbReference type="AlphaFoldDB" id="A0A1V9G7E2"/>
<dbReference type="OrthoDB" id="9776746at2"/>
<dbReference type="GO" id="GO:0006355">
    <property type="term" value="P:regulation of DNA-templated transcription"/>
    <property type="evidence" value="ECO:0007669"/>
    <property type="project" value="InterPro"/>
</dbReference>
<organism evidence="6 7">
    <name type="scientific">Niastella vici</name>
    <dbReference type="NCBI Taxonomy" id="1703345"/>
    <lineage>
        <taxon>Bacteria</taxon>
        <taxon>Pseudomonadati</taxon>
        <taxon>Bacteroidota</taxon>
        <taxon>Chitinophagia</taxon>
        <taxon>Chitinophagales</taxon>
        <taxon>Chitinophagaceae</taxon>
        <taxon>Niastella</taxon>
    </lineage>
</organism>
<dbReference type="STRING" id="1703345.A3860_13900"/>
<dbReference type="SUPFAM" id="SSF51206">
    <property type="entry name" value="cAMP-binding domain-like"/>
    <property type="match status" value="1"/>
</dbReference>
<dbReference type="InterPro" id="IPR014710">
    <property type="entry name" value="RmlC-like_jellyroll"/>
</dbReference>
<sequence length="215" mass="24680">MTKQEISRHFPSLEKELVDEMVEVADIKTFKEGEVVLRTGQNIRSAILVIDGLVKVYREDEESSEFFMYYLGPGKACAISLVCALGKGTSGLMAKATTDATVMSIPLPYVDDWMGKYKSWAQFAVSTYRERFEELLQTIDHVAFRNMDERLLFYLKRHQEKFKTNIVSISYTEIAQDLNSSREVISRLMKKLAERGMIKQRRSEVEIIDLGKALT</sequence>
<dbReference type="CDD" id="cd00038">
    <property type="entry name" value="CAP_ED"/>
    <property type="match status" value="1"/>
</dbReference>
<protein>
    <submittedName>
        <fullName evidence="6">Crp/Fnr family transcriptional regulator</fullName>
    </submittedName>
</protein>
<dbReference type="SUPFAM" id="SSF46785">
    <property type="entry name" value="Winged helix' DNA-binding domain"/>
    <property type="match status" value="1"/>
</dbReference>
<keyword evidence="1" id="KW-0805">Transcription regulation</keyword>
<comment type="caution">
    <text evidence="6">The sequence shown here is derived from an EMBL/GenBank/DDBJ whole genome shotgun (WGS) entry which is preliminary data.</text>
</comment>
<keyword evidence="3" id="KW-0804">Transcription</keyword>
<dbReference type="InterPro" id="IPR018490">
    <property type="entry name" value="cNMP-bd_dom_sf"/>
</dbReference>
<evidence type="ECO:0000313" key="7">
    <source>
        <dbReference type="Proteomes" id="UP000192796"/>
    </source>
</evidence>
<evidence type="ECO:0000259" key="5">
    <source>
        <dbReference type="PROSITE" id="PS51063"/>
    </source>
</evidence>
<feature type="domain" description="HTH crp-type" evidence="5">
    <location>
        <begin position="145"/>
        <end position="211"/>
    </location>
</feature>
<evidence type="ECO:0000256" key="2">
    <source>
        <dbReference type="ARBA" id="ARBA00023125"/>
    </source>
</evidence>
<name>A0A1V9G7E2_9BACT</name>
<dbReference type="InterPro" id="IPR036388">
    <property type="entry name" value="WH-like_DNA-bd_sf"/>
</dbReference>
<dbReference type="PROSITE" id="PS50042">
    <property type="entry name" value="CNMP_BINDING_3"/>
    <property type="match status" value="1"/>
</dbReference>
<proteinExistence type="predicted"/>
<dbReference type="Pfam" id="PF13545">
    <property type="entry name" value="HTH_Crp_2"/>
    <property type="match status" value="1"/>
</dbReference>
<evidence type="ECO:0000313" key="6">
    <source>
        <dbReference type="EMBL" id="OQP66569.1"/>
    </source>
</evidence>
<evidence type="ECO:0000259" key="4">
    <source>
        <dbReference type="PROSITE" id="PS50042"/>
    </source>
</evidence>
<dbReference type="EMBL" id="LVYD01000002">
    <property type="protein sequence ID" value="OQP66569.1"/>
    <property type="molecule type" value="Genomic_DNA"/>
</dbReference>
<reference evidence="6 7" key="1">
    <citation type="submission" date="2016-03" db="EMBL/GenBank/DDBJ databases">
        <title>Niastella vici sp. nov., isolated from farmland soil.</title>
        <authorList>
            <person name="Chen L."/>
            <person name="Wang D."/>
            <person name="Yang S."/>
            <person name="Wang G."/>
        </authorList>
    </citation>
    <scope>NUCLEOTIDE SEQUENCE [LARGE SCALE GENOMIC DNA]</scope>
    <source>
        <strain evidence="6 7">DJ57</strain>
    </source>
</reference>
<accession>A0A1V9G7E2</accession>
<keyword evidence="7" id="KW-1185">Reference proteome</keyword>
<dbReference type="InterPro" id="IPR012318">
    <property type="entry name" value="HTH_CRP"/>
</dbReference>